<evidence type="ECO:0000256" key="9">
    <source>
        <dbReference type="ARBA" id="ARBA00022801"/>
    </source>
</evidence>
<feature type="active site" description="Nucleophile" evidence="12">
    <location>
        <position position="121"/>
    </location>
</feature>
<dbReference type="InterPro" id="IPR002410">
    <property type="entry name" value="Peptidase_S33"/>
</dbReference>
<dbReference type="Pfam" id="PF00561">
    <property type="entry name" value="Abhydrolase_1"/>
    <property type="match status" value="1"/>
</dbReference>
<feature type="domain" description="AB hydrolase-1" evidence="14">
    <location>
        <begin position="47"/>
        <end position="307"/>
    </location>
</feature>
<dbReference type="NCBIfam" id="TIGR01249">
    <property type="entry name" value="pro_imino_pep_1"/>
    <property type="match status" value="1"/>
</dbReference>
<keyword evidence="9 11" id="KW-0378">Hydrolase</keyword>
<keyword evidence="7 11" id="KW-0963">Cytoplasm</keyword>
<evidence type="ECO:0000313" key="15">
    <source>
        <dbReference type="EMBL" id="MBB4083352.1"/>
    </source>
</evidence>
<feature type="active site" description="Proton donor" evidence="12">
    <location>
        <position position="305"/>
    </location>
</feature>
<dbReference type="PRINTS" id="PR00111">
    <property type="entry name" value="ABHYDROLASE"/>
</dbReference>
<dbReference type="GO" id="GO:0004177">
    <property type="term" value="F:aminopeptidase activity"/>
    <property type="evidence" value="ECO:0007669"/>
    <property type="project" value="UniProtKB-UniRule"/>
</dbReference>
<reference evidence="15 16" key="1">
    <citation type="submission" date="2020-08" db="EMBL/GenBank/DDBJ databases">
        <title>Genomic Encyclopedia of Type Strains, Phase IV (KMG-IV): sequencing the most valuable type-strain genomes for metagenomic binning, comparative biology and taxonomic classification.</title>
        <authorList>
            <person name="Goeker M."/>
        </authorList>
    </citation>
    <scope>NUCLEOTIDE SEQUENCE [LARGE SCALE GENOMIC DNA]</scope>
    <source>
        <strain evidence="15 16">DSM 23960</strain>
    </source>
</reference>
<dbReference type="PANTHER" id="PTHR43722">
    <property type="entry name" value="PROLINE IMINOPEPTIDASE"/>
    <property type="match status" value="1"/>
</dbReference>
<evidence type="ECO:0000256" key="13">
    <source>
        <dbReference type="RuleBase" id="RU003421"/>
    </source>
</evidence>
<dbReference type="SUPFAM" id="SSF53474">
    <property type="entry name" value="alpha/beta-Hydrolases"/>
    <property type="match status" value="1"/>
</dbReference>
<evidence type="ECO:0000256" key="3">
    <source>
        <dbReference type="ARBA" id="ARBA00010088"/>
    </source>
</evidence>
<comment type="similarity">
    <text evidence="3 11 13">Belongs to the peptidase S33 family.</text>
</comment>
<organism evidence="15 16">
    <name type="scientific">Brevundimonas lenta</name>
    <dbReference type="NCBI Taxonomy" id="424796"/>
    <lineage>
        <taxon>Bacteria</taxon>
        <taxon>Pseudomonadati</taxon>
        <taxon>Pseudomonadota</taxon>
        <taxon>Alphaproteobacteria</taxon>
        <taxon>Caulobacterales</taxon>
        <taxon>Caulobacteraceae</taxon>
        <taxon>Brevundimonas</taxon>
    </lineage>
</organism>
<dbReference type="AlphaFoldDB" id="A0A7W6JFV9"/>
<comment type="catalytic activity">
    <reaction evidence="1 11 13">
        <text>Release of N-terminal proline from a peptide.</text>
        <dbReference type="EC" id="3.4.11.5"/>
    </reaction>
</comment>
<proteinExistence type="inferred from homology"/>
<evidence type="ECO:0000256" key="5">
    <source>
        <dbReference type="ARBA" id="ARBA00021843"/>
    </source>
</evidence>
<dbReference type="EMBL" id="JACIDM010000002">
    <property type="protein sequence ID" value="MBB4083352.1"/>
    <property type="molecule type" value="Genomic_DNA"/>
</dbReference>
<dbReference type="PIRSF" id="PIRSF006431">
    <property type="entry name" value="Pept_S33"/>
    <property type="match status" value="1"/>
</dbReference>
<dbReference type="InterPro" id="IPR000073">
    <property type="entry name" value="AB_hydrolase_1"/>
</dbReference>
<dbReference type="Gene3D" id="3.40.50.1820">
    <property type="entry name" value="alpha/beta hydrolase"/>
    <property type="match status" value="1"/>
</dbReference>
<feature type="active site" evidence="12">
    <location>
        <position position="277"/>
    </location>
</feature>
<evidence type="ECO:0000256" key="4">
    <source>
        <dbReference type="ARBA" id="ARBA00012568"/>
    </source>
</evidence>
<evidence type="ECO:0000256" key="8">
    <source>
        <dbReference type="ARBA" id="ARBA00022670"/>
    </source>
</evidence>
<accession>A0A7W6JFV9</accession>
<evidence type="ECO:0000256" key="11">
    <source>
        <dbReference type="PIRNR" id="PIRNR006431"/>
    </source>
</evidence>
<dbReference type="EC" id="3.4.11.5" evidence="4 11"/>
<gene>
    <name evidence="15" type="ORF">GGR12_002218</name>
</gene>
<sequence>MSMAFPAPETPRRDLFPEIEPFNTGFMQTGGIHEVYYEECGNPEGLPVVVLHGGPGGAVNPGMRRYFDPSKYRIVLFDQRGCGNSRPNASLEENTTWTLIEDIERLREMLGIDRWAVFGGSWGSTLSLAYAITHPDRVTALLLRGIFLLTKPELHWFYQDGASQIFPDAWERFVEPIPEAERHDLMGAYYKRLTGDDKAERERCAVAWSSWEGETVSVLGPDARPEKFAEPEFAVAFARIECWYFMNGGFFPEEGWLLNNVSRIRHIPCWIAQGRFDVVTPITSAWALHRAWPEAKLDIVKDAGHASSEPGIVDSLVRATDWAASL</sequence>
<dbReference type="PANTHER" id="PTHR43722:SF1">
    <property type="entry name" value="PROLINE IMINOPEPTIDASE"/>
    <property type="match status" value="1"/>
</dbReference>
<evidence type="ECO:0000256" key="12">
    <source>
        <dbReference type="PIRSR" id="PIRSR006431-1"/>
    </source>
</evidence>
<dbReference type="InterPro" id="IPR005944">
    <property type="entry name" value="Pro_iminopeptidase"/>
</dbReference>
<evidence type="ECO:0000256" key="7">
    <source>
        <dbReference type="ARBA" id="ARBA00022490"/>
    </source>
</evidence>
<comment type="subcellular location">
    <subcellularLocation>
        <location evidence="2 11">Cytoplasm</location>
    </subcellularLocation>
</comment>
<dbReference type="GO" id="GO:0005737">
    <property type="term" value="C:cytoplasm"/>
    <property type="evidence" value="ECO:0007669"/>
    <property type="project" value="UniProtKB-SubCell"/>
</dbReference>
<keyword evidence="16" id="KW-1185">Reference proteome</keyword>
<keyword evidence="8 11" id="KW-0645">Protease</keyword>
<evidence type="ECO:0000256" key="10">
    <source>
        <dbReference type="ARBA" id="ARBA00029605"/>
    </source>
</evidence>
<evidence type="ECO:0000256" key="6">
    <source>
        <dbReference type="ARBA" id="ARBA00022438"/>
    </source>
</evidence>
<keyword evidence="6 11" id="KW-0031">Aminopeptidase</keyword>
<name>A0A7W6JFV9_9CAUL</name>
<evidence type="ECO:0000256" key="1">
    <source>
        <dbReference type="ARBA" id="ARBA00001585"/>
    </source>
</evidence>
<dbReference type="GO" id="GO:0006508">
    <property type="term" value="P:proteolysis"/>
    <property type="evidence" value="ECO:0007669"/>
    <property type="project" value="UniProtKB-KW"/>
</dbReference>
<evidence type="ECO:0000313" key="16">
    <source>
        <dbReference type="Proteomes" id="UP000529946"/>
    </source>
</evidence>
<protein>
    <recommendedName>
        <fullName evidence="5 11">Proline iminopeptidase</fullName>
        <shortName evidence="11">PIP</shortName>
        <ecNumber evidence="4 11">3.4.11.5</ecNumber>
    </recommendedName>
    <alternativeName>
        <fullName evidence="10 11">Prolyl aminopeptidase</fullName>
    </alternativeName>
</protein>
<evidence type="ECO:0000256" key="2">
    <source>
        <dbReference type="ARBA" id="ARBA00004496"/>
    </source>
</evidence>
<dbReference type="Proteomes" id="UP000529946">
    <property type="component" value="Unassembled WGS sequence"/>
</dbReference>
<dbReference type="InterPro" id="IPR029058">
    <property type="entry name" value="AB_hydrolase_fold"/>
</dbReference>
<comment type="caution">
    <text evidence="15">The sequence shown here is derived from an EMBL/GenBank/DDBJ whole genome shotgun (WGS) entry which is preliminary data.</text>
</comment>
<dbReference type="PRINTS" id="PR00793">
    <property type="entry name" value="PROAMNOPTASE"/>
</dbReference>
<evidence type="ECO:0000259" key="14">
    <source>
        <dbReference type="Pfam" id="PF00561"/>
    </source>
</evidence>